<keyword evidence="14" id="KW-1185">Reference proteome</keyword>
<feature type="domain" description="Helicase C-terminal" evidence="12">
    <location>
        <begin position="877"/>
        <end position="1037"/>
    </location>
</feature>
<accession>A0A2U1L893</accession>
<dbReference type="PROSITE" id="PS00518">
    <property type="entry name" value="ZF_RING_1"/>
    <property type="match status" value="1"/>
</dbReference>
<keyword evidence="2" id="KW-0479">Metal-binding</keyword>
<dbReference type="GO" id="GO:0005634">
    <property type="term" value="C:nucleus"/>
    <property type="evidence" value="ECO:0007669"/>
    <property type="project" value="TreeGrafter"/>
</dbReference>
<dbReference type="GO" id="GO:0008094">
    <property type="term" value="F:ATP-dependent activity, acting on DNA"/>
    <property type="evidence" value="ECO:0007669"/>
    <property type="project" value="TreeGrafter"/>
</dbReference>
<dbReference type="InterPro" id="IPR027417">
    <property type="entry name" value="P-loop_NTPase"/>
</dbReference>
<evidence type="ECO:0000256" key="6">
    <source>
        <dbReference type="ARBA" id="ARBA00022806"/>
    </source>
</evidence>
<keyword evidence="3" id="KW-0547">Nucleotide-binding</keyword>
<evidence type="ECO:0000256" key="7">
    <source>
        <dbReference type="ARBA" id="ARBA00022833"/>
    </source>
</evidence>
<evidence type="ECO:0000256" key="4">
    <source>
        <dbReference type="ARBA" id="ARBA00022771"/>
    </source>
</evidence>
<evidence type="ECO:0000313" key="13">
    <source>
        <dbReference type="EMBL" id="PWA45230.1"/>
    </source>
</evidence>
<dbReference type="Gene3D" id="3.40.50.10810">
    <property type="entry name" value="Tandem AAA-ATPase domain"/>
    <property type="match status" value="1"/>
</dbReference>
<dbReference type="GO" id="GO:0004386">
    <property type="term" value="F:helicase activity"/>
    <property type="evidence" value="ECO:0007669"/>
    <property type="project" value="UniProtKB-KW"/>
</dbReference>
<evidence type="ECO:0000256" key="2">
    <source>
        <dbReference type="ARBA" id="ARBA00022723"/>
    </source>
</evidence>
<proteinExistence type="inferred from homology"/>
<dbReference type="InterPro" id="IPR001650">
    <property type="entry name" value="Helicase_C-like"/>
</dbReference>
<dbReference type="EMBL" id="PKPP01010873">
    <property type="protein sequence ID" value="PWA45230.1"/>
    <property type="molecule type" value="Genomic_DNA"/>
</dbReference>
<dbReference type="GO" id="GO:0016787">
    <property type="term" value="F:hydrolase activity"/>
    <property type="evidence" value="ECO:0007669"/>
    <property type="project" value="UniProtKB-KW"/>
</dbReference>
<dbReference type="STRING" id="35608.A0A2U1L893"/>
<evidence type="ECO:0008006" key="15">
    <source>
        <dbReference type="Google" id="ProtNLM"/>
    </source>
</evidence>
<dbReference type="InterPro" id="IPR001841">
    <property type="entry name" value="Znf_RING"/>
</dbReference>
<dbReference type="SUPFAM" id="SSF52540">
    <property type="entry name" value="P-loop containing nucleoside triphosphate hydrolases"/>
    <property type="match status" value="3"/>
</dbReference>
<dbReference type="AlphaFoldDB" id="A0A2U1L893"/>
<reference evidence="13 14" key="1">
    <citation type="journal article" date="2018" name="Mol. Plant">
        <title>The genome of Artemisia annua provides insight into the evolution of Asteraceae family and artemisinin biosynthesis.</title>
        <authorList>
            <person name="Shen Q."/>
            <person name="Zhang L."/>
            <person name="Liao Z."/>
            <person name="Wang S."/>
            <person name="Yan T."/>
            <person name="Shi P."/>
            <person name="Liu M."/>
            <person name="Fu X."/>
            <person name="Pan Q."/>
            <person name="Wang Y."/>
            <person name="Lv Z."/>
            <person name="Lu X."/>
            <person name="Zhang F."/>
            <person name="Jiang W."/>
            <person name="Ma Y."/>
            <person name="Chen M."/>
            <person name="Hao X."/>
            <person name="Li L."/>
            <person name="Tang Y."/>
            <person name="Lv G."/>
            <person name="Zhou Y."/>
            <person name="Sun X."/>
            <person name="Brodelius P.E."/>
            <person name="Rose J.K.C."/>
            <person name="Tang K."/>
        </authorList>
    </citation>
    <scope>NUCLEOTIDE SEQUENCE [LARGE SCALE GENOMIC DNA]</scope>
    <source>
        <strain evidence="14">cv. Huhao1</strain>
        <tissue evidence="13">Leaf</tissue>
    </source>
</reference>
<dbReference type="PANTHER" id="PTHR45626:SF16">
    <property type="entry name" value="ATP-DEPENDENT HELICASE ULS1"/>
    <property type="match status" value="1"/>
</dbReference>
<dbReference type="GO" id="GO:0008270">
    <property type="term" value="F:zinc ion binding"/>
    <property type="evidence" value="ECO:0007669"/>
    <property type="project" value="UniProtKB-KW"/>
</dbReference>
<dbReference type="FunFam" id="3.40.50.10810:FF:000068">
    <property type="entry name" value="SNF2 domain-containing protein / helicase domain-containing protein / zinc finger protein-like protein"/>
    <property type="match status" value="1"/>
</dbReference>
<sequence length="1042" mass="117117">MAYEWKFDDLDTYLFNVTADDFDDDINMDIESLLSIFYATQPANSLQNGVVNPSLSIGPCSEPSSYSADEHFETHNDDVVGSFIFSPQDQSGASTSGTVCSADSFESERKMVGFGFTKLDSLLDAVSSPSLCEMGSGSEIVGFSNWDGDHDSSTTQNQPSHFLDTWRPDTQSLDNSCFQFDTSIKKEFIYMKEDIESKVTEINNTYSFTPKNDKQAMVNLDDMCNLEYMSQPDPKKQLQVYGKSIVTAQLALLGAPGTQMGFNSTRLKTNDEQLIYQAALQDLSQPKSEATPPDGALAVPLLRHQRIALSWMVQKETESMHCLGGILADDQLKRTSPGKLKRKKDKRTKDPLELAKYDVVLTTYAIVSMEVPKQLLMDEDFDESKKHNEFHPSDISSTKKRKHSKKGKKEIENQLSEPFDWPLAKVKWFRVVLDEAQSIKNHKTQVAKACWGLKGKRRWCLSGTPIQNAIDDLYSYFRFLRYDPYDTYTSFRSTIKAPIQKNPVNGYKKLQAVLQTIMLRRTKGTLIDGEPIIVLPPKTVTLKKVDFTADEREFYCRLEKESRAQFEEYAAAGTVQQNYVNILLMLLRLRQACDHPLLVRGCSSSSEWKSSFEKAKNLAPDFRKRLLNFLEASLAVCGICNVCTLIDGEPIIVLPPKTVTLKKVDFTADEREFYCRLEAESRAQFEEYAAAGTVQQNYVNILLMLLRLRQACDHPLLVKGCSSSSEWKSSFEKAKNLAPDFRSRLLNCLEASLAVCGICSDPPEDAVVTICEHVFCNQCILEQLTTDDCQCSSATCKALLAPSLVFSRLMLRLAQSDQNDCSSLVKVEPFDPCTSIEPDYSSKIDAAKSLDSSKIKAAIEFLHSIAKPREITMNTDSFSSTCGSVVREKAIVFSQWTRMLDLLEPCLKESSIGYRRLDGTMSIVARDKAVKDFTSLPEVSVMIMSLKAASLGLNMVAACHVILLDLWWNPTTEDQAIDRAHRIGQTRPVTVLRLTVKDTVEDRILALQQKKREMVSSAFGEDDTGSRQTRLTVEDLKYLFQG</sequence>
<dbReference type="OrthoDB" id="448448at2759"/>
<gene>
    <name evidence="13" type="ORF">CTI12_AA519490</name>
</gene>
<dbReference type="InterPro" id="IPR038718">
    <property type="entry name" value="SNF2-like_sf"/>
</dbReference>
<evidence type="ECO:0000256" key="1">
    <source>
        <dbReference type="ARBA" id="ARBA00008438"/>
    </source>
</evidence>
<dbReference type="GO" id="GO:0006281">
    <property type="term" value="P:DNA repair"/>
    <property type="evidence" value="ECO:0007669"/>
    <property type="project" value="TreeGrafter"/>
</dbReference>
<dbReference type="GO" id="GO:0005524">
    <property type="term" value="F:ATP binding"/>
    <property type="evidence" value="ECO:0007669"/>
    <property type="project" value="UniProtKB-KW"/>
</dbReference>
<name>A0A2U1L893_ARTAN</name>
<keyword evidence="5" id="KW-0378">Hydrolase</keyword>
<protein>
    <recommendedName>
        <fullName evidence="15">Helicase-like transcription factor CHR28</fullName>
    </recommendedName>
</protein>
<keyword evidence="7" id="KW-0862">Zinc</keyword>
<dbReference type="CDD" id="cd18008">
    <property type="entry name" value="DEXDc_SHPRH-like"/>
    <property type="match status" value="1"/>
</dbReference>
<evidence type="ECO:0000259" key="11">
    <source>
        <dbReference type="PROSITE" id="PS50089"/>
    </source>
</evidence>
<comment type="similarity">
    <text evidence="1">Belongs to the SNF2/RAD54 helicase family. RAD16 subfamily.</text>
</comment>
<dbReference type="SMART" id="SM00490">
    <property type="entry name" value="HELICc"/>
    <property type="match status" value="1"/>
</dbReference>
<dbReference type="InterPro" id="IPR013083">
    <property type="entry name" value="Znf_RING/FYVE/PHD"/>
</dbReference>
<dbReference type="Proteomes" id="UP000245207">
    <property type="component" value="Unassembled WGS sequence"/>
</dbReference>
<dbReference type="Pfam" id="PF00176">
    <property type="entry name" value="SNF2-rel_dom"/>
    <property type="match status" value="1"/>
</dbReference>
<dbReference type="InterPro" id="IPR050628">
    <property type="entry name" value="SNF2_RAD54_helicase_TF"/>
</dbReference>
<evidence type="ECO:0000256" key="8">
    <source>
        <dbReference type="ARBA" id="ARBA00022840"/>
    </source>
</evidence>
<dbReference type="PROSITE" id="PS51194">
    <property type="entry name" value="HELICASE_CTER"/>
    <property type="match status" value="1"/>
</dbReference>
<dbReference type="PROSITE" id="PS50089">
    <property type="entry name" value="ZF_RING_2"/>
    <property type="match status" value="1"/>
</dbReference>
<evidence type="ECO:0000256" key="3">
    <source>
        <dbReference type="ARBA" id="ARBA00022741"/>
    </source>
</evidence>
<organism evidence="13 14">
    <name type="scientific">Artemisia annua</name>
    <name type="common">Sweet wormwood</name>
    <dbReference type="NCBI Taxonomy" id="35608"/>
    <lineage>
        <taxon>Eukaryota</taxon>
        <taxon>Viridiplantae</taxon>
        <taxon>Streptophyta</taxon>
        <taxon>Embryophyta</taxon>
        <taxon>Tracheophyta</taxon>
        <taxon>Spermatophyta</taxon>
        <taxon>Magnoliopsida</taxon>
        <taxon>eudicotyledons</taxon>
        <taxon>Gunneridae</taxon>
        <taxon>Pentapetalae</taxon>
        <taxon>asterids</taxon>
        <taxon>campanulids</taxon>
        <taxon>Asterales</taxon>
        <taxon>Asteraceae</taxon>
        <taxon>Asteroideae</taxon>
        <taxon>Anthemideae</taxon>
        <taxon>Artemisiinae</taxon>
        <taxon>Artemisia</taxon>
    </lineage>
</organism>
<evidence type="ECO:0000256" key="9">
    <source>
        <dbReference type="PROSITE-ProRule" id="PRU00175"/>
    </source>
</evidence>
<keyword evidence="6" id="KW-0347">Helicase</keyword>
<evidence type="ECO:0000256" key="10">
    <source>
        <dbReference type="SAM" id="MobiDB-lite"/>
    </source>
</evidence>
<dbReference type="InterPro" id="IPR000330">
    <property type="entry name" value="SNF2_N"/>
</dbReference>
<keyword evidence="4 9" id="KW-0863">Zinc-finger</keyword>
<dbReference type="InterPro" id="IPR017907">
    <property type="entry name" value="Znf_RING_CS"/>
</dbReference>
<evidence type="ECO:0000313" key="14">
    <source>
        <dbReference type="Proteomes" id="UP000245207"/>
    </source>
</evidence>
<dbReference type="Gene3D" id="3.40.50.300">
    <property type="entry name" value="P-loop containing nucleotide triphosphate hydrolases"/>
    <property type="match status" value="1"/>
</dbReference>
<feature type="region of interest" description="Disordered" evidence="10">
    <location>
        <begin position="387"/>
        <end position="409"/>
    </location>
</feature>
<dbReference type="Pfam" id="PF00271">
    <property type="entry name" value="Helicase_C"/>
    <property type="match status" value="1"/>
</dbReference>
<evidence type="ECO:0000259" key="12">
    <source>
        <dbReference type="PROSITE" id="PS51194"/>
    </source>
</evidence>
<dbReference type="PANTHER" id="PTHR45626">
    <property type="entry name" value="TRANSCRIPTION TERMINATION FACTOR 2-RELATED"/>
    <property type="match status" value="1"/>
</dbReference>
<dbReference type="SUPFAM" id="SSF57850">
    <property type="entry name" value="RING/U-box"/>
    <property type="match status" value="1"/>
</dbReference>
<keyword evidence="8" id="KW-0067">ATP-binding</keyword>
<comment type="caution">
    <text evidence="13">The sequence shown here is derived from an EMBL/GenBank/DDBJ whole genome shotgun (WGS) entry which is preliminary data.</text>
</comment>
<dbReference type="CDD" id="cd18793">
    <property type="entry name" value="SF2_C_SNF"/>
    <property type="match status" value="1"/>
</dbReference>
<evidence type="ECO:0000256" key="5">
    <source>
        <dbReference type="ARBA" id="ARBA00022801"/>
    </source>
</evidence>
<dbReference type="Gene3D" id="3.30.40.10">
    <property type="entry name" value="Zinc/RING finger domain, C3HC4 (zinc finger)"/>
    <property type="match status" value="1"/>
</dbReference>
<feature type="compositionally biased region" description="Basic residues" evidence="10">
    <location>
        <begin position="398"/>
        <end position="408"/>
    </location>
</feature>
<feature type="domain" description="RING-type" evidence="11">
    <location>
        <begin position="756"/>
        <end position="796"/>
    </location>
</feature>
<dbReference type="InterPro" id="IPR049730">
    <property type="entry name" value="SNF2/RAD54-like_C"/>
</dbReference>